<evidence type="ECO:0000313" key="1">
    <source>
        <dbReference type="EMBL" id="KAF9882525.1"/>
    </source>
</evidence>
<sequence>IRVPSPLVIEPREDICSLARILADQLYQHQGCCDQCHGQQHTAHDNEHPTHTALADYLDQISLNGGYPDVLSSKTIASRESNLSHQVSKERKQQVYCGLNPAQPDQTPTHLCLAADHCPNPSLGVTLDIDSVVGFADSFAVSRRGIRWHTTQMAVSDLQSGLHLDPISVQYLDADGRAHT</sequence>
<organism evidence="1 2">
    <name type="scientific">Aspergillus nanangensis</name>
    <dbReference type="NCBI Taxonomy" id="2582783"/>
    <lineage>
        <taxon>Eukaryota</taxon>
        <taxon>Fungi</taxon>
        <taxon>Dikarya</taxon>
        <taxon>Ascomycota</taxon>
        <taxon>Pezizomycotina</taxon>
        <taxon>Eurotiomycetes</taxon>
        <taxon>Eurotiomycetidae</taxon>
        <taxon>Eurotiales</taxon>
        <taxon>Aspergillaceae</taxon>
        <taxon>Aspergillus</taxon>
        <taxon>Aspergillus subgen. Circumdati</taxon>
    </lineage>
</organism>
<gene>
    <name evidence="1" type="ORF">FE257_008174</name>
</gene>
<comment type="caution">
    <text evidence="1">The sequence shown here is derived from an EMBL/GenBank/DDBJ whole genome shotgun (WGS) entry which is preliminary data.</text>
</comment>
<reference evidence="1" key="1">
    <citation type="journal article" date="2019" name="Beilstein J. Org. Chem.">
        <title>Nanangenines: drimane sesquiterpenoids as the dominant metabolite cohort of a novel Australian fungus, Aspergillus nanangensis.</title>
        <authorList>
            <person name="Lacey H.J."/>
            <person name="Gilchrist C.L.M."/>
            <person name="Crombie A."/>
            <person name="Kalaitzis J.A."/>
            <person name="Vuong D."/>
            <person name="Rutledge P.J."/>
            <person name="Turner P."/>
            <person name="Pitt J.I."/>
            <person name="Lacey E."/>
            <person name="Chooi Y.H."/>
            <person name="Piggott A.M."/>
        </authorList>
    </citation>
    <scope>NUCLEOTIDE SEQUENCE</scope>
    <source>
        <strain evidence="1">MST-FP2251</strain>
    </source>
</reference>
<dbReference type="EMBL" id="VCAU01000415">
    <property type="protein sequence ID" value="KAF9882525.1"/>
    <property type="molecule type" value="Genomic_DNA"/>
</dbReference>
<dbReference type="Proteomes" id="UP001194746">
    <property type="component" value="Unassembled WGS sequence"/>
</dbReference>
<feature type="non-terminal residue" evidence="1">
    <location>
        <position position="180"/>
    </location>
</feature>
<reference evidence="1" key="2">
    <citation type="submission" date="2020-02" db="EMBL/GenBank/DDBJ databases">
        <authorList>
            <person name="Gilchrist C.L.M."/>
            <person name="Chooi Y.-H."/>
        </authorList>
    </citation>
    <scope>NUCLEOTIDE SEQUENCE</scope>
    <source>
        <strain evidence="1">MST-FP2251</strain>
    </source>
</reference>
<accession>A0AAD4C9M2</accession>
<name>A0AAD4C9M2_ASPNN</name>
<keyword evidence="2" id="KW-1185">Reference proteome</keyword>
<evidence type="ECO:0000313" key="2">
    <source>
        <dbReference type="Proteomes" id="UP001194746"/>
    </source>
</evidence>
<dbReference type="AlphaFoldDB" id="A0AAD4C9M2"/>
<feature type="non-terminal residue" evidence="1">
    <location>
        <position position="1"/>
    </location>
</feature>
<proteinExistence type="predicted"/>
<protein>
    <submittedName>
        <fullName evidence="1">Uncharacterized protein</fullName>
    </submittedName>
</protein>